<accession>A0A8J3MA44</accession>
<keyword evidence="3" id="KW-1185">Reference proteome</keyword>
<evidence type="ECO:0008006" key="4">
    <source>
        <dbReference type="Google" id="ProtNLM"/>
    </source>
</evidence>
<dbReference type="Proteomes" id="UP000626220">
    <property type="component" value="Unassembled WGS sequence"/>
</dbReference>
<protein>
    <recommendedName>
        <fullName evidence="4">DUF1194 domain-containing protein</fullName>
    </recommendedName>
</protein>
<evidence type="ECO:0000313" key="3">
    <source>
        <dbReference type="Proteomes" id="UP000626220"/>
    </source>
</evidence>
<comment type="caution">
    <text evidence="2">The sequence shown here is derived from an EMBL/GenBank/DDBJ whole genome shotgun (WGS) entry which is preliminary data.</text>
</comment>
<name>A0A8J3MA44_9RHOB</name>
<gene>
    <name evidence="2" type="ORF">GCM10017056_50470</name>
</gene>
<reference evidence="2" key="1">
    <citation type="journal article" date="2014" name="Int. J. Syst. Evol. Microbiol.">
        <title>Complete genome sequence of Corynebacterium casei LMG S-19264T (=DSM 44701T), isolated from a smear-ripened cheese.</title>
        <authorList>
            <consortium name="US DOE Joint Genome Institute (JGI-PGF)"/>
            <person name="Walter F."/>
            <person name="Albersmeier A."/>
            <person name="Kalinowski J."/>
            <person name="Ruckert C."/>
        </authorList>
    </citation>
    <scope>NUCLEOTIDE SEQUENCE</scope>
    <source>
        <strain evidence="2">KCTC 42650</strain>
    </source>
</reference>
<feature type="signal peptide" evidence="1">
    <location>
        <begin position="1"/>
        <end position="18"/>
    </location>
</feature>
<dbReference type="AlphaFoldDB" id="A0A8J3MA44"/>
<dbReference type="RefSeq" id="WP_189682908.1">
    <property type="nucleotide sequence ID" value="NZ_BNCJ01000035.1"/>
</dbReference>
<sequence>MRHALAAVLALGAAPAPAQDCRLALVLALDVSSSVDAREDALQRGGLAAALVAPEVQRAFFATPAPVALAVFEWSGRYNQQLLIDWLVIDHPEALGAAAAQIAGSTRSQTEYPTAMGHALGYAAGLLRRAPDCAQRTVDVAGDGENNEGFGPRQAYAEFAFDEVTVNGLVVNAADGEGAFTLLDFFRAEVLRGPGAFVEVAQGFHDYEEAMRRKLEREVLPRIVGQAELAGAGPG</sequence>
<feature type="chain" id="PRO_5035165163" description="DUF1194 domain-containing protein" evidence="1">
    <location>
        <begin position="19"/>
        <end position="235"/>
    </location>
</feature>
<dbReference type="Gene3D" id="3.40.50.410">
    <property type="entry name" value="von Willebrand factor, type A domain"/>
    <property type="match status" value="1"/>
</dbReference>
<dbReference type="EMBL" id="BNCJ01000035">
    <property type="protein sequence ID" value="GHF73522.1"/>
    <property type="molecule type" value="Genomic_DNA"/>
</dbReference>
<dbReference type="InterPro" id="IPR010607">
    <property type="entry name" value="DUF1194"/>
</dbReference>
<reference evidence="2" key="2">
    <citation type="submission" date="2020-09" db="EMBL/GenBank/DDBJ databases">
        <authorList>
            <person name="Sun Q."/>
            <person name="Kim S."/>
        </authorList>
    </citation>
    <scope>NUCLEOTIDE SEQUENCE</scope>
    <source>
        <strain evidence="2">KCTC 42650</strain>
    </source>
</reference>
<organism evidence="2 3">
    <name type="scientific">Seohaeicola zhoushanensis</name>
    <dbReference type="NCBI Taxonomy" id="1569283"/>
    <lineage>
        <taxon>Bacteria</taxon>
        <taxon>Pseudomonadati</taxon>
        <taxon>Pseudomonadota</taxon>
        <taxon>Alphaproteobacteria</taxon>
        <taxon>Rhodobacterales</taxon>
        <taxon>Roseobacteraceae</taxon>
        <taxon>Seohaeicola</taxon>
    </lineage>
</organism>
<proteinExistence type="predicted"/>
<keyword evidence="1" id="KW-0732">Signal</keyword>
<dbReference type="InterPro" id="IPR036465">
    <property type="entry name" value="vWFA_dom_sf"/>
</dbReference>
<evidence type="ECO:0000256" key="1">
    <source>
        <dbReference type="SAM" id="SignalP"/>
    </source>
</evidence>
<dbReference type="SUPFAM" id="SSF53300">
    <property type="entry name" value="vWA-like"/>
    <property type="match status" value="1"/>
</dbReference>
<evidence type="ECO:0000313" key="2">
    <source>
        <dbReference type="EMBL" id="GHF73522.1"/>
    </source>
</evidence>
<dbReference type="Pfam" id="PF06707">
    <property type="entry name" value="DUF1194"/>
    <property type="match status" value="1"/>
</dbReference>